<organism evidence="2 3">
    <name type="scientific">Pontiella desulfatans</name>
    <dbReference type="NCBI Taxonomy" id="2750659"/>
    <lineage>
        <taxon>Bacteria</taxon>
        <taxon>Pseudomonadati</taxon>
        <taxon>Kiritimatiellota</taxon>
        <taxon>Kiritimatiellia</taxon>
        <taxon>Kiritimatiellales</taxon>
        <taxon>Pontiellaceae</taxon>
        <taxon>Pontiella</taxon>
    </lineage>
</organism>
<accession>A0A6C2TW38</accession>
<dbReference type="GO" id="GO:0016491">
    <property type="term" value="F:oxidoreductase activity"/>
    <property type="evidence" value="ECO:0007669"/>
    <property type="project" value="InterPro"/>
</dbReference>
<gene>
    <name evidence="2" type="primary">yhdN_2</name>
    <name evidence="2" type="ORF">PDESU_00360</name>
</gene>
<dbReference type="PANTHER" id="PTHR43312">
    <property type="entry name" value="D-THREO-ALDOSE 1-DEHYDROGENASE"/>
    <property type="match status" value="1"/>
</dbReference>
<dbReference type="PANTHER" id="PTHR43312:SF1">
    <property type="entry name" value="NADP-DEPENDENT OXIDOREDUCTASE DOMAIN-CONTAINING PROTEIN"/>
    <property type="match status" value="1"/>
</dbReference>
<dbReference type="PRINTS" id="PR00069">
    <property type="entry name" value="ALDKETRDTASE"/>
</dbReference>
<dbReference type="InterPro" id="IPR036812">
    <property type="entry name" value="NAD(P)_OxRdtase_dom_sf"/>
</dbReference>
<sequence length="279" mass="30928">MNVLGKTGLNVSPIGFGGIVVMDYEPEQASRIVADAVEFGINYFDVAPSYGNAEEKLGPALEPFRKDIHLACKTHLRDAKGARETLDQSLEYLKTDYFDVFQLHAITDVEEDVKAVFAKGGAMETILDAKKAGIIKHVGFSAHSEAAALAALNEYDFDTVMLPVSFVLHYQKQFESKVLEEAKKRNCGIIALKTLSSNKRPDGQTPIKYKKCWYEPIDDPEIAELAMCWTLSQGVSLAVSPGEEVLLKMMMELYPKLHKLSESEIETLKAYAASQVPIF</sequence>
<dbReference type="RefSeq" id="WP_136077531.1">
    <property type="nucleotide sequence ID" value="NZ_CAAHFG010000001.1"/>
</dbReference>
<name>A0A6C2TW38_PONDE</name>
<keyword evidence="3" id="KW-1185">Reference proteome</keyword>
<dbReference type="SUPFAM" id="SSF51430">
    <property type="entry name" value="NAD(P)-linked oxidoreductase"/>
    <property type="match status" value="1"/>
</dbReference>
<dbReference type="CDD" id="cd19100">
    <property type="entry name" value="AKR_unchar"/>
    <property type="match status" value="1"/>
</dbReference>
<proteinExistence type="predicted"/>
<evidence type="ECO:0000259" key="1">
    <source>
        <dbReference type="Pfam" id="PF00248"/>
    </source>
</evidence>
<feature type="domain" description="NADP-dependent oxidoreductase" evidence="1">
    <location>
        <begin position="14"/>
        <end position="198"/>
    </location>
</feature>
<dbReference type="Gene3D" id="3.20.20.100">
    <property type="entry name" value="NADP-dependent oxidoreductase domain"/>
    <property type="match status" value="1"/>
</dbReference>
<dbReference type="Pfam" id="PF00248">
    <property type="entry name" value="Aldo_ket_red"/>
    <property type="match status" value="1"/>
</dbReference>
<evidence type="ECO:0000313" key="3">
    <source>
        <dbReference type="Proteomes" id="UP000366872"/>
    </source>
</evidence>
<protein>
    <submittedName>
        <fullName evidence="2">General stress protein 69</fullName>
    </submittedName>
</protein>
<evidence type="ECO:0000313" key="2">
    <source>
        <dbReference type="EMBL" id="VGO11813.1"/>
    </source>
</evidence>
<dbReference type="InterPro" id="IPR020471">
    <property type="entry name" value="AKR"/>
</dbReference>
<dbReference type="AlphaFoldDB" id="A0A6C2TW38"/>
<dbReference type="InterPro" id="IPR023210">
    <property type="entry name" value="NADP_OxRdtase_dom"/>
</dbReference>
<reference evidence="2 3" key="1">
    <citation type="submission" date="2019-04" db="EMBL/GenBank/DDBJ databases">
        <authorList>
            <person name="Van Vliet M D."/>
        </authorList>
    </citation>
    <scope>NUCLEOTIDE SEQUENCE [LARGE SCALE GENOMIC DNA]</scope>
    <source>
        <strain evidence="2 3">F1</strain>
    </source>
</reference>
<dbReference type="InterPro" id="IPR053135">
    <property type="entry name" value="AKR2_Oxidoreductase"/>
</dbReference>
<dbReference type="EMBL" id="CAAHFG010000001">
    <property type="protein sequence ID" value="VGO11813.1"/>
    <property type="molecule type" value="Genomic_DNA"/>
</dbReference>
<dbReference type="Proteomes" id="UP000366872">
    <property type="component" value="Unassembled WGS sequence"/>
</dbReference>